<dbReference type="AlphaFoldDB" id="A0A381E886"/>
<protein>
    <submittedName>
        <fullName evidence="1">Uncharacterized protein</fullName>
    </submittedName>
</protein>
<dbReference type="InterPro" id="IPR021693">
    <property type="entry name" value="DUF3275"/>
</dbReference>
<proteinExistence type="predicted"/>
<gene>
    <name evidence="1" type="ORF">NCTC13294_01382</name>
</gene>
<sequence>MYAYHSEADASLSLSASLEVSYHQGNQETLLKSNVGDFVIDEAECFENFAEGTYDGVFEIAALEAFSYKVGKTYHTAIRAILLSYSLSTPKTERERPTLLDLAFAFSEGFLDEGEKYPT</sequence>
<dbReference type="Proteomes" id="UP000254572">
    <property type="component" value="Unassembled WGS sequence"/>
</dbReference>
<evidence type="ECO:0000313" key="1">
    <source>
        <dbReference type="EMBL" id="SUX22956.1"/>
    </source>
</evidence>
<keyword evidence="2" id="KW-1185">Reference proteome</keyword>
<dbReference type="RefSeq" id="WP_115611662.1">
    <property type="nucleotide sequence ID" value="NZ_JBHLZC010000005.1"/>
</dbReference>
<evidence type="ECO:0000313" key="2">
    <source>
        <dbReference type="Proteomes" id="UP000254572"/>
    </source>
</evidence>
<reference evidence="1 2" key="1">
    <citation type="submission" date="2018-06" db="EMBL/GenBank/DDBJ databases">
        <authorList>
            <consortium name="Pathogen Informatics"/>
            <person name="Doyle S."/>
        </authorList>
    </citation>
    <scope>NUCLEOTIDE SEQUENCE [LARGE SCALE GENOMIC DNA]</scope>
    <source>
        <strain evidence="1 2">NCTC13294</strain>
    </source>
</reference>
<dbReference type="Pfam" id="PF11679">
    <property type="entry name" value="DUF3275"/>
    <property type="match status" value="1"/>
</dbReference>
<accession>A0A381E886</accession>
<organism evidence="1 2">
    <name type="scientific">Cardiobacterium valvarum</name>
    <dbReference type="NCBI Taxonomy" id="194702"/>
    <lineage>
        <taxon>Bacteria</taxon>
        <taxon>Pseudomonadati</taxon>
        <taxon>Pseudomonadota</taxon>
        <taxon>Gammaproteobacteria</taxon>
        <taxon>Cardiobacteriales</taxon>
        <taxon>Cardiobacteriaceae</taxon>
        <taxon>Cardiobacterium</taxon>
    </lineage>
</organism>
<name>A0A381E886_9GAMM</name>
<dbReference type="EMBL" id="UFUW01000001">
    <property type="protein sequence ID" value="SUX22956.1"/>
    <property type="molecule type" value="Genomic_DNA"/>
</dbReference>